<gene>
    <name evidence="7" type="ORF">F5Z01DRAFT_524638</name>
</gene>
<evidence type="ECO:0000256" key="1">
    <source>
        <dbReference type="ARBA" id="ARBA00004370"/>
    </source>
</evidence>
<dbReference type="Gene3D" id="2.60.120.920">
    <property type="match status" value="1"/>
</dbReference>
<dbReference type="GO" id="GO:0016020">
    <property type="term" value="C:membrane"/>
    <property type="evidence" value="ECO:0007669"/>
    <property type="project" value="UniProtKB-SubCell"/>
</dbReference>
<evidence type="ECO:0000256" key="4">
    <source>
        <dbReference type="ARBA" id="ARBA00023136"/>
    </source>
</evidence>
<dbReference type="Pfam" id="PF00622">
    <property type="entry name" value="SPRY"/>
    <property type="match status" value="1"/>
</dbReference>
<evidence type="ECO:0000313" key="7">
    <source>
        <dbReference type="EMBL" id="KAG9255921.1"/>
    </source>
</evidence>
<feature type="compositionally biased region" description="Pro residues" evidence="5">
    <location>
        <begin position="37"/>
        <end position="47"/>
    </location>
</feature>
<evidence type="ECO:0000256" key="5">
    <source>
        <dbReference type="SAM" id="MobiDB-lite"/>
    </source>
</evidence>
<dbReference type="InterPro" id="IPR050618">
    <property type="entry name" value="Ubq-SigPath_Reg"/>
</dbReference>
<organism evidence="7 8">
    <name type="scientific">Emericellopsis atlantica</name>
    <dbReference type="NCBI Taxonomy" id="2614577"/>
    <lineage>
        <taxon>Eukaryota</taxon>
        <taxon>Fungi</taxon>
        <taxon>Dikarya</taxon>
        <taxon>Ascomycota</taxon>
        <taxon>Pezizomycotina</taxon>
        <taxon>Sordariomycetes</taxon>
        <taxon>Hypocreomycetidae</taxon>
        <taxon>Hypocreales</taxon>
        <taxon>Bionectriaceae</taxon>
        <taxon>Emericellopsis</taxon>
    </lineage>
</organism>
<dbReference type="InterPro" id="IPR035780">
    <property type="entry name" value="SPRY_Ssh4-like"/>
</dbReference>
<comment type="subcellular location">
    <subcellularLocation>
        <location evidence="1">Membrane</location>
    </subcellularLocation>
</comment>
<dbReference type="RefSeq" id="XP_046119845.1">
    <property type="nucleotide sequence ID" value="XM_046260433.1"/>
</dbReference>
<evidence type="ECO:0000259" key="6">
    <source>
        <dbReference type="SMART" id="SM00449"/>
    </source>
</evidence>
<dbReference type="SMART" id="SM00449">
    <property type="entry name" value="SPRY"/>
    <property type="match status" value="1"/>
</dbReference>
<protein>
    <recommendedName>
        <fullName evidence="6">SPRY domain-containing protein</fullName>
    </recommendedName>
</protein>
<dbReference type="CDD" id="cd12910">
    <property type="entry name" value="SPRY_SSH4_like"/>
    <property type="match status" value="1"/>
</dbReference>
<dbReference type="InterPro" id="IPR003877">
    <property type="entry name" value="SPRY_dom"/>
</dbReference>
<keyword evidence="3" id="KW-1133">Transmembrane helix</keyword>
<dbReference type="PANTHER" id="PTHR12864">
    <property type="entry name" value="RAN BINDING PROTEIN 9-RELATED"/>
    <property type="match status" value="1"/>
</dbReference>
<dbReference type="Proteomes" id="UP000887229">
    <property type="component" value="Unassembled WGS sequence"/>
</dbReference>
<feature type="compositionally biased region" description="Low complexity" evidence="5">
    <location>
        <begin position="48"/>
        <end position="68"/>
    </location>
</feature>
<evidence type="ECO:0000256" key="3">
    <source>
        <dbReference type="ARBA" id="ARBA00022989"/>
    </source>
</evidence>
<dbReference type="GeneID" id="70291336"/>
<feature type="compositionally biased region" description="Basic and acidic residues" evidence="5">
    <location>
        <begin position="1"/>
        <end position="13"/>
    </location>
</feature>
<accession>A0A9P7ZQE4</accession>
<feature type="region of interest" description="Disordered" evidence="5">
    <location>
        <begin position="1"/>
        <end position="149"/>
    </location>
</feature>
<evidence type="ECO:0000313" key="8">
    <source>
        <dbReference type="Proteomes" id="UP000887229"/>
    </source>
</evidence>
<feature type="compositionally biased region" description="Pro residues" evidence="5">
    <location>
        <begin position="69"/>
        <end position="78"/>
    </location>
</feature>
<feature type="domain" description="SPRY" evidence="6">
    <location>
        <begin position="233"/>
        <end position="376"/>
    </location>
</feature>
<feature type="compositionally biased region" description="Pro residues" evidence="5">
    <location>
        <begin position="94"/>
        <end position="103"/>
    </location>
</feature>
<keyword evidence="8" id="KW-1185">Reference proteome</keyword>
<proteinExistence type="predicted"/>
<sequence>MCFGSKDEVHEEQQPAPRPLPRPSSIDKGASSKKQPPMAPYQDPPSPTTAGPSSSISYPPQQQQQNSYAPPPGPPPSKSQPYQDPPSGVATSSQPPPPPPTDLPPSYGDANPQHDWAAAVPDTSLFPPPPAIFSGFERSPSSNASEEEAIAGEVWCEDNPMTAPMMLDDASKGALHFHNIRLMEPAGFNGTLEWKGPGVWKATTRKNSPDRCLISYPPLYSVHEHGPLRTGAPRTIYYEVRILADSPTTYVGLGFTALPYPSFRMPGWHRGSLAVHGDDGHKYINDRWGGKAFTQPFTRGETYGIGMTVKPAEAGRLLVDVFFTRNGSLAGGWNIHEETDAEEDLPVDGLEGHHDLCAAVGVYDGVGIEVVFAPERWMYRDL</sequence>
<dbReference type="EMBL" id="MU251249">
    <property type="protein sequence ID" value="KAG9255921.1"/>
    <property type="molecule type" value="Genomic_DNA"/>
</dbReference>
<dbReference type="AlphaFoldDB" id="A0A9P7ZQE4"/>
<evidence type="ECO:0000256" key="2">
    <source>
        <dbReference type="ARBA" id="ARBA00022692"/>
    </source>
</evidence>
<keyword evidence="2" id="KW-0812">Transmembrane</keyword>
<reference evidence="7" key="1">
    <citation type="journal article" date="2021" name="IMA Fungus">
        <title>Genomic characterization of three marine fungi, including Emericellopsis atlantica sp. nov. with signatures of a generalist lifestyle and marine biomass degradation.</title>
        <authorList>
            <person name="Hagestad O.C."/>
            <person name="Hou L."/>
            <person name="Andersen J.H."/>
            <person name="Hansen E.H."/>
            <person name="Altermark B."/>
            <person name="Li C."/>
            <person name="Kuhnert E."/>
            <person name="Cox R.J."/>
            <person name="Crous P.W."/>
            <person name="Spatafora J.W."/>
            <person name="Lail K."/>
            <person name="Amirebrahimi M."/>
            <person name="Lipzen A."/>
            <person name="Pangilinan J."/>
            <person name="Andreopoulos W."/>
            <person name="Hayes R.D."/>
            <person name="Ng V."/>
            <person name="Grigoriev I.V."/>
            <person name="Jackson S.A."/>
            <person name="Sutton T.D.S."/>
            <person name="Dobson A.D.W."/>
            <person name="Rama T."/>
        </authorList>
    </citation>
    <scope>NUCLEOTIDE SEQUENCE</scope>
    <source>
        <strain evidence="7">TS7</strain>
    </source>
</reference>
<dbReference type="InterPro" id="IPR043136">
    <property type="entry name" value="B30.2/SPRY_sf"/>
</dbReference>
<dbReference type="OrthoDB" id="25503at2759"/>
<name>A0A9P7ZQE4_9HYPO</name>
<comment type="caution">
    <text evidence="7">The sequence shown here is derived from an EMBL/GenBank/DDBJ whole genome shotgun (WGS) entry which is preliminary data.</text>
</comment>
<keyword evidence="4" id="KW-0472">Membrane</keyword>